<gene>
    <name evidence="1" type="ORF">C8F04DRAFT_1262199</name>
</gene>
<organism evidence="1 2">
    <name type="scientific">Mycena alexandri</name>
    <dbReference type="NCBI Taxonomy" id="1745969"/>
    <lineage>
        <taxon>Eukaryota</taxon>
        <taxon>Fungi</taxon>
        <taxon>Dikarya</taxon>
        <taxon>Basidiomycota</taxon>
        <taxon>Agaricomycotina</taxon>
        <taxon>Agaricomycetes</taxon>
        <taxon>Agaricomycetidae</taxon>
        <taxon>Agaricales</taxon>
        <taxon>Marasmiineae</taxon>
        <taxon>Mycenaceae</taxon>
        <taxon>Mycena</taxon>
    </lineage>
</organism>
<comment type="caution">
    <text evidence="1">The sequence shown here is derived from an EMBL/GenBank/DDBJ whole genome shotgun (WGS) entry which is preliminary data.</text>
</comment>
<proteinExistence type="predicted"/>
<accession>A0AAD6SQI9</accession>
<keyword evidence="2" id="KW-1185">Reference proteome</keyword>
<evidence type="ECO:0000313" key="1">
    <source>
        <dbReference type="EMBL" id="KAJ7032236.1"/>
    </source>
</evidence>
<name>A0AAD6SQI9_9AGAR</name>
<sequence length="211" mass="22839">MRNGVEDYRDCVLGMDGSFGVCDWKGIGSVSVYYHHRLALPWTGITTTQARGTPAATQDDSQGSTYMLSLPDFHVGAPAKERARLSSQASPRDLRSIPKHVVLPVPPTQHSMKAVGRHKAAACKIAAKTTSRIATDVPSLKVGFHTATTSKSERLYVGKPLTYAIVDDPVCEQPQPLPFFAVLEETPGAIPAYETTPACDETGQEKSETIR</sequence>
<protein>
    <submittedName>
        <fullName evidence="1">Uncharacterized protein</fullName>
    </submittedName>
</protein>
<evidence type="ECO:0000313" key="2">
    <source>
        <dbReference type="Proteomes" id="UP001218188"/>
    </source>
</evidence>
<reference evidence="1" key="1">
    <citation type="submission" date="2023-03" db="EMBL/GenBank/DDBJ databases">
        <title>Massive genome expansion in bonnet fungi (Mycena s.s.) driven by repeated elements and novel gene families across ecological guilds.</title>
        <authorList>
            <consortium name="Lawrence Berkeley National Laboratory"/>
            <person name="Harder C.B."/>
            <person name="Miyauchi S."/>
            <person name="Viragh M."/>
            <person name="Kuo A."/>
            <person name="Thoen E."/>
            <person name="Andreopoulos B."/>
            <person name="Lu D."/>
            <person name="Skrede I."/>
            <person name="Drula E."/>
            <person name="Henrissat B."/>
            <person name="Morin E."/>
            <person name="Kohler A."/>
            <person name="Barry K."/>
            <person name="LaButti K."/>
            <person name="Morin E."/>
            <person name="Salamov A."/>
            <person name="Lipzen A."/>
            <person name="Mereny Z."/>
            <person name="Hegedus B."/>
            <person name="Baldrian P."/>
            <person name="Stursova M."/>
            <person name="Weitz H."/>
            <person name="Taylor A."/>
            <person name="Grigoriev I.V."/>
            <person name="Nagy L.G."/>
            <person name="Martin F."/>
            <person name="Kauserud H."/>
        </authorList>
    </citation>
    <scope>NUCLEOTIDE SEQUENCE</scope>
    <source>
        <strain evidence="1">CBHHK200</strain>
    </source>
</reference>
<dbReference type="Proteomes" id="UP001218188">
    <property type="component" value="Unassembled WGS sequence"/>
</dbReference>
<dbReference type="AlphaFoldDB" id="A0AAD6SQI9"/>
<dbReference type="EMBL" id="JARJCM010000075">
    <property type="protein sequence ID" value="KAJ7032236.1"/>
    <property type="molecule type" value="Genomic_DNA"/>
</dbReference>